<feature type="compositionally biased region" description="Polar residues" evidence="1">
    <location>
        <begin position="155"/>
        <end position="170"/>
    </location>
</feature>
<feature type="compositionally biased region" description="Low complexity" evidence="1">
    <location>
        <begin position="143"/>
        <end position="154"/>
    </location>
</feature>
<proteinExistence type="predicted"/>
<organism evidence="3 4">
    <name type="scientific">Hallerella porci</name>
    <dbReference type="NCBI Taxonomy" id="1945871"/>
    <lineage>
        <taxon>Bacteria</taxon>
        <taxon>Pseudomonadati</taxon>
        <taxon>Fibrobacterota</taxon>
        <taxon>Fibrobacteria</taxon>
        <taxon>Fibrobacterales</taxon>
        <taxon>Fibrobacteraceae</taxon>
        <taxon>Hallerella</taxon>
    </lineage>
</organism>
<feature type="region of interest" description="Disordered" evidence="1">
    <location>
        <begin position="143"/>
        <end position="170"/>
    </location>
</feature>
<feature type="signal peptide" evidence="2">
    <location>
        <begin position="1"/>
        <end position="26"/>
    </location>
</feature>
<evidence type="ECO:0008006" key="5">
    <source>
        <dbReference type="Google" id="ProtNLM"/>
    </source>
</evidence>
<evidence type="ECO:0000256" key="2">
    <source>
        <dbReference type="SAM" id="SignalP"/>
    </source>
</evidence>
<comment type="caution">
    <text evidence="3">The sequence shown here is derived from an EMBL/GenBank/DDBJ whole genome shotgun (WGS) entry which is preliminary data.</text>
</comment>
<protein>
    <recommendedName>
        <fullName evidence="5">Lipoprotein</fullName>
    </recommendedName>
</protein>
<evidence type="ECO:0000313" key="3">
    <source>
        <dbReference type="EMBL" id="PWK97308.1"/>
    </source>
</evidence>
<sequence>MKKLIFKSSFVALSFFLLLLTSCARTSTNLREQNINPISNYTESDVLALGLWQVKILGPVFFEKQQKCSKVDFMQYAQLRFADTQDVINLIMQESKVSTGSGNSVEVSYSCKYYGTAITYKELNLEEAKEWGKLKWSVKTDSAANQTSNANSNSPTYLTPLTESNSQQQQ</sequence>
<name>A0ABX5LNX4_9BACT</name>
<accession>A0ABX5LNX4</accession>
<gene>
    <name evidence="3" type="ORF">B0H50_11527</name>
</gene>
<dbReference type="EMBL" id="QGHD01000015">
    <property type="protein sequence ID" value="PWK97308.1"/>
    <property type="molecule type" value="Genomic_DNA"/>
</dbReference>
<dbReference type="PROSITE" id="PS51257">
    <property type="entry name" value="PROKAR_LIPOPROTEIN"/>
    <property type="match status" value="1"/>
</dbReference>
<keyword evidence="2" id="KW-0732">Signal</keyword>
<keyword evidence="4" id="KW-1185">Reference proteome</keyword>
<evidence type="ECO:0000313" key="4">
    <source>
        <dbReference type="Proteomes" id="UP000245523"/>
    </source>
</evidence>
<reference evidence="3 4" key="1">
    <citation type="submission" date="2018-05" db="EMBL/GenBank/DDBJ databases">
        <title>Animal gut microbial communities from fecal samples from Wisconsin, USA.</title>
        <authorList>
            <person name="Neumann A."/>
        </authorList>
    </citation>
    <scope>NUCLEOTIDE SEQUENCE [LARGE SCALE GENOMIC DNA]</scope>
    <source>
        <strain evidence="3 4">UWS4</strain>
    </source>
</reference>
<dbReference type="RefSeq" id="WP_106198906.1">
    <property type="nucleotide sequence ID" value="NZ_JAXEIU010000014.1"/>
</dbReference>
<evidence type="ECO:0000256" key="1">
    <source>
        <dbReference type="SAM" id="MobiDB-lite"/>
    </source>
</evidence>
<dbReference type="Proteomes" id="UP000245523">
    <property type="component" value="Unassembled WGS sequence"/>
</dbReference>
<feature type="chain" id="PRO_5046916183" description="Lipoprotein" evidence="2">
    <location>
        <begin position="27"/>
        <end position="170"/>
    </location>
</feature>